<evidence type="ECO:0000256" key="2">
    <source>
        <dbReference type="ARBA" id="ARBA00001946"/>
    </source>
</evidence>
<evidence type="ECO:0000313" key="15">
    <source>
        <dbReference type="EMBL" id="MBS4195602.1"/>
    </source>
</evidence>
<comment type="similarity">
    <text evidence="3 10">Belongs to the phosphohexose mutase family.</text>
</comment>
<protein>
    <recommendedName>
        <fullName evidence="4">phosphoglucomutase (alpha-D-glucose-1,6-bisphosphate-dependent)</fullName>
        <ecNumber evidence="4">5.4.2.2</ecNumber>
    </recommendedName>
</protein>
<dbReference type="Proteomes" id="UP000681414">
    <property type="component" value="Unassembled WGS sequence"/>
</dbReference>
<keyword evidence="5" id="KW-0313">Glucose metabolism</keyword>
<gene>
    <name evidence="15" type="ORF">KHA97_11085</name>
</gene>
<dbReference type="GO" id="GO:0000287">
    <property type="term" value="F:magnesium ion binding"/>
    <property type="evidence" value="ECO:0007669"/>
    <property type="project" value="InterPro"/>
</dbReference>
<dbReference type="Gene3D" id="3.30.310.50">
    <property type="entry name" value="Alpha-D-phosphohexomutase, C-terminal domain"/>
    <property type="match status" value="1"/>
</dbReference>
<keyword evidence="16" id="KW-1185">Reference proteome</keyword>
<dbReference type="InterPro" id="IPR016055">
    <property type="entry name" value="A-D-PHexomutase_a/b/a-I/II/III"/>
</dbReference>
<dbReference type="EMBL" id="JAGYPG010000002">
    <property type="protein sequence ID" value="MBS4195602.1"/>
    <property type="molecule type" value="Genomic_DNA"/>
</dbReference>
<accession>A0A942YGK5</accession>
<keyword evidence="5" id="KW-0119">Carbohydrate metabolism</keyword>
<dbReference type="Pfam" id="PF02880">
    <property type="entry name" value="PGM_PMM_III"/>
    <property type="match status" value="1"/>
</dbReference>
<dbReference type="InterPro" id="IPR005845">
    <property type="entry name" value="A-D-PHexomutase_a/b/a-II"/>
</dbReference>
<dbReference type="PANTHER" id="PTHR45745">
    <property type="entry name" value="PHOSPHOMANNOMUTASE 45A"/>
    <property type="match status" value="1"/>
</dbReference>
<feature type="domain" description="Alpha-D-phosphohexomutase alpha/beta/alpha" evidence="13">
    <location>
        <begin position="210"/>
        <end position="317"/>
    </location>
</feature>
<dbReference type="SUPFAM" id="SSF55957">
    <property type="entry name" value="Phosphoglucomutase, C-terminal domain"/>
    <property type="match status" value="1"/>
</dbReference>
<dbReference type="InterPro" id="IPR005843">
    <property type="entry name" value="A-D-PHexomutase_C"/>
</dbReference>
<feature type="domain" description="Alpha-D-phosphohexomutase alpha/beta/alpha" evidence="12">
    <location>
        <begin position="43"/>
        <end position="180"/>
    </location>
</feature>
<proteinExistence type="inferred from homology"/>
<evidence type="ECO:0000256" key="6">
    <source>
        <dbReference type="ARBA" id="ARBA00022553"/>
    </source>
</evidence>
<comment type="catalytic activity">
    <reaction evidence="1">
        <text>alpha-D-glucose 1-phosphate = alpha-D-glucose 6-phosphate</text>
        <dbReference type="Rhea" id="RHEA:23536"/>
        <dbReference type="ChEBI" id="CHEBI:58225"/>
        <dbReference type="ChEBI" id="CHEBI:58601"/>
        <dbReference type="EC" id="5.4.2.2"/>
    </reaction>
</comment>
<dbReference type="CDD" id="cd05799">
    <property type="entry name" value="PGM2"/>
    <property type="match status" value="1"/>
</dbReference>
<reference evidence="15 16" key="1">
    <citation type="submission" date="2021-05" db="EMBL/GenBank/DDBJ databases">
        <title>Novel Bacillus species.</title>
        <authorList>
            <person name="Liu G."/>
        </authorList>
    </citation>
    <scope>NUCLEOTIDE SEQUENCE [LARGE SCALE GENOMIC DNA]</scope>
    <source>
        <strain evidence="16">FJAT-49780</strain>
    </source>
</reference>
<evidence type="ECO:0000256" key="4">
    <source>
        <dbReference type="ARBA" id="ARBA00012728"/>
    </source>
</evidence>
<dbReference type="GO" id="GO:0004614">
    <property type="term" value="F:phosphoglucomutase activity"/>
    <property type="evidence" value="ECO:0007669"/>
    <property type="project" value="UniProtKB-EC"/>
</dbReference>
<evidence type="ECO:0000259" key="11">
    <source>
        <dbReference type="Pfam" id="PF00408"/>
    </source>
</evidence>
<evidence type="ECO:0000259" key="12">
    <source>
        <dbReference type="Pfam" id="PF02878"/>
    </source>
</evidence>
<keyword evidence="6" id="KW-0597">Phosphoprotein</keyword>
<keyword evidence="7 10" id="KW-0479">Metal-binding</keyword>
<organism evidence="15 16">
    <name type="scientific">Lederbergia citri</name>
    <dbReference type="NCBI Taxonomy" id="2833580"/>
    <lineage>
        <taxon>Bacteria</taxon>
        <taxon>Bacillati</taxon>
        <taxon>Bacillota</taxon>
        <taxon>Bacilli</taxon>
        <taxon>Bacillales</taxon>
        <taxon>Bacillaceae</taxon>
        <taxon>Lederbergia</taxon>
    </lineage>
</organism>
<dbReference type="Pfam" id="PF00408">
    <property type="entry name" value="PGM_PMM_IV"/>
    <property type="match status" value="1"/>
</dbReference>
<comment type="caution">
    <text evidence="15">The sequence shown here is derived from an EMBL/GenBank/DDBJ whole genome shotgun (WGS) entry which is preliminary data.</text>
</comment>
<evidence type="ECO:0000256" key="1">
    <source>
        <dbReference type="ARBA" id="ARBA00000443"/>
    </source>
</evidence>
<evidence type="ECO:0000259" key="13">
    <source>
        <dbReference type="Pfam" id="PF02879"/>
    </source>
</evidence>
<dbReference type="GO" id="GO:0006166">
    <property type="term" value="P:purine ribonucleoside salvage"/>
    <property type="evidence" value="ECO:0007669"/>
    <property type="project" value="TreeGrafter"/>
</dbReference>
<comment type="cofactor">
    <cofactor evidence="2">
        <name>Mg(2+)</name>
        <dbReference type="ChEBI" id="CHEBI:18420"/>
    </cofactor>
</comment>
<dbReference type="SUPFAM" id="SSF53738">
    <property type="entry name" value="Phosphoglucomutase, first 3 domains"/>
    <property type="match status" value="3"/>
</dbReference>
<dbReference type="RefSeq" id="WP_213124808.1">
    <property type="nucleotide sequence ID" value="NZ_JAGYPG010000002.1"/>
</dbReference>
<evidence type="ECO:0000256" key="3">
    <source>
        <dbReference type="ARBA" id="ARBA00010231"/>
    </source>
</evidence>
<keyword evidence="9" id="KW-0413">Isomerase</keyword>
<evidence type="ECO:0000313" key="16">
    <source>
        <dbReference type="Proteomes" id="UP000681414"/>
    </source>
</evidence>
<sequence>MSWETKMNEWLEFESLDKNLKEILAANQGNEKLLEDCFYKELEFGTGGMRGEIGPGTNRMNIYTVRKAAEGLARFMVEQGEEKMARGVVIAYDSRHMSPEFALEVAKTVGKHGVKAYLFEELRPTPLLSFAVRYLHAYAGVVITASHNPPEYNGLKMYGEDGGQLPPLEADTITRYVQNAGSELKIEVADEEELLQKELLTYIGEKVDRAYIEAMKSIHLNEDAVESIGKDLGIVFTPLHGTANHPVRDGLRAFGFENVTVVAEQELPDPDFSTVASPNPEEHAAFELAIRYGKEINADVLLGTDPDADRLGVAVKNESGEYVVLTGNQVGALMVHYILEQKRANGTLPENGVVLKTIVTSEIGRAIAESYGIETMDVLTGFKFIGEKIKEFEETGDHTFLFGYEESYGYLIGDFVRDKDAVQAAVFAAEVAAYYKMQGKSLYDGLLELFEKYGYYKESLRSLTLKGKDGAEQIAGILESFRNDPPKEVNGISVAAIEDYGASESLDVASGAKTAIELPISNVLKFKLADGSWFCVRPSGTEPKAKFYFAVKGESMEDSAKKIAGLEHEVMALVDRLVKN</sequence>
<evidence type="ECO:0000256" key="9">
    <source>
        <dbReference type="ARBA" id="ARBA00023235"/>
    </source>
</evidence>
<evidence type="ECO:0000259" key="14">
    <source>
        <dbReference type="Pfam" id="PF02880"/>
    </source>
</evidence>
<name>A0A942YGK5_9BACI</name>
<dbReference type="InterPro" id="IPR016066">
    <property type="entry name" value="A-D-PHexomutase_CS"/>
</dbReference>
<evidence type="ECO:0000256" key="5">
    <source>
        <dbReference type="ARBA" id="ARBA00022526"/>
    </source>
</evidence>
<keyword evidence="8 10" id="KW-0460">Magnesium</keyword>
<dbReference type="PROSITE" id="PS00710">
    <property type="entry name" value="PGM_PMM"/>
    <property type="match status" value="1"/>
</dbReference>
<dbReference type="Gene3D" id="3.40.120.10">
    <property type="entry name" value="Alpha-D-Glucose-1,6-Bisphosphate, subunit A, domain 3"/>
    <property type="match status" value="3"/>
</dbReference>
<dbReference type="InterPro" id="IPR036900">
    <property type="entry name" value="A-D-PHexomutase_C_sf"/>
</dbReference>
<feature type="domain" description="Alpha-D-phosphohexomutase alpha/beta/alpha" evidence="14">
    <location>
        <begin position="327"/>
        <end position="453"/>
    </location>
</feature>
<dbReference type="InterPro" id="IPR005844">
    <property type="entry name" value="A-D-PHexomutase_a/b/a-I"/>
</dbReference>
<dbReference type="PANTHER" id="PTHR45745:SF1">
    <property type="entry name" value="PHOSPHOGLUCOMUTASE 2B-RELATED"/>
    <property type="match status" value="1"/>
</dbReference>
<dbReference type="Pfam" id="PF02879">
    <property type="entry name" value="PGM_PMM_II"/>
    <property type="match status" value="1"/>
</dbReference>
<dbReference type="EC" id="5.4.2.2" evidence="4"/>
<evidence type="ECO:0000256" key="8">
    <source>
        <dbReference type="ARBA" id="ARBA00022842"/>
    </source>
</evidence>
<dbReference type="InterPro" id="IPR005846">
    <property type="entry name" value="A-D-PHexomutase_a/b/a-III"/>
</dbReference>
<dbReference type="GO" id="GO:0008973">
    <property type="term" value="F:phosphopentomutase activity"/>
    <property type="evidence" value="ECO:0007669"/>
    <property type="project" value="TreeGrafter"/>
</dbReference>
<dbReference type="Pfam" id="PF02878">
    <property type="entry name" value="PGM_PMM_I"/>
    <property type="match status" value="1"/>
</dbReference>
<dbReference type="GO" id="GO:0006006">
    <property type="term" value="P:glucose metabolic process"/>
    <property type="evidence" value="ECO:0007669"/>
    <property type="project" value="UniProtKB-KW"/>
</dbReference>
<evidence type="ECO:0000256" key="10">
    <source>
        <dbReference type="RuleBase" id="RU004326"/>
    </source>
</evidence>
<evidence type="ECO:0000256" key="7">
    <source>
        <dbReference type="ARBA" id="ARBA00022723"/>
    </source>
</evidence>
<feature type="domain" description="Alpha-D-phosphohexomutase C-terminal" evidence="11">
    <location>
        <begin position="503"/>
        <end position="551"/>
    </location>
</feature>
<dbReference type="AlphaFoldDB" id="A0A942YGK5"/>